<dbReference type="Gene3D" id="3.20.20.80">
    <property type="entry name" value="Glycosidases"/>
    <property type="match status" value="1"/>
</dbReference>
<dbReference type="Pfam" id="PF02922">
    <property type="entry name" value="CBM_48"/>
    <property type="match status" value="1"/>
</dbReference>
<dbReference type="InterPro" id="IPR054169">
    <property type="entry name" value="GlgB_N"/>
</dbReference>
<dbReference type="Gene3D" id="2.60.40.1180">
    <property type="entry name" value="Golgi alpha-mannosidase II"/>
    <property type="match status" value="1"/>
</dbReference>
<dbReference type="EMBL" id="DSDS01000016">
    <property type="protein sequence ID" value="HET97239.1"/>
    <property type="molecule type" value="Genomic_DNA"/>
</dbReference>
<keyword evidence="8 10" id="KW-0320">Glycogen biosynthesis</keyword>
<dbReference type="InterPro" id="IPR013783">
    <property type="entry name" value="Ig-like_fold"/>
</dbReference>
<dbReference type="NCBIfam" id="NF008967">
    <property type="entry name" value="PRK12313.1"/>
    <property type="match status" value="1"/>
</dbReference>
<dbReference type="HAMAP" id="MF_00685">
    <property type="entry name" value="GlgB"/>
    <property type="match status" value="1"/>
</dbReference>
<evidence type="ECO:0000259" key="12">
    <source>
        <dbReference type="SMART" id="SM00642"/>
    </source>
</evidence>
<evidence type="ECO:0000256" key="4">
    <source>
        <dbReference type="ARBA" id="ARBA00009000"/>
    </source>
</evidence>
<reference evidence="13" key="1">
    <citation type="journal article" date="2020" name="mSystems">
        <title>Genome- and Community-Level Interaction Insights into Carbon Utilization and Element Cycling Functions of Hydrothermarchaeota in Hydrothermal Sediment.</title>
        <authorList>
            <person name="Zhou Z."/>
            <person name="Liu Y."/>
            <person name="Xu W."/>
            <person name="Pan J."/>
            <person name="Luo Z.H."/>
            <person name="Li M."/>
        </authorList>
    </citation>
    <scope>NUCLEOTIDE SEQUENCE [LARGE SCALE GENOMIC DNA]</scope>
    <source>
        <strain evidence="13">SpSt-1224</strain>
    </source>
</reference>
<dbReference type="NCBIfam" id="NF003811">
    <property type="entry name" value="PRK05402.1"/>
    <property type="match status" value="1"/>
</dbReference>
<comment type="subunit">
    <text evidence="10">Monomer.</text>
</comment>
<dbReference type="Gene3D" id="2.60.40.10">
    <property type="entry name" value="Immunoglobulins"/>
    <property type="match status" value="2"/>
</dbReference>
<dbReference type="GO" id="GO:0005978">
    <property type="term" value="P:glycogen biosynthetic process"/>
    <property type="evidence" value="ECO:0007669"/>
    <property type="project" value="UniProtKB-UniRule"/>
</dbReference>
<dbReference type="InterPro" id="IPR006048">
    <property type="entry name" value="A-amylase/branching_C"/>
</dbReference>
<protein>
    <recommendedName>
        <fullName evidence="10">1,4-alpha-glucan branching enzyme GlgB</fullName>
        <ecNumber evidence="10">2.4.1.18</ecNumber>
    </recommendedName>
    <alternativeName>
        <fullName evidence="10">1,4-alpha-D-glucan:1,4-alpha-D-glucan 6-glucosyl-transferase</fullName>
    </alternativeName>
    <alternativeName>
        <fullName evidence="10">Alpha-(1-&gt;4)-glucan branching enzyme</fullName>
    </alternativeName>
    <alternativeName>
        <fullName evidence="10">Glycogen branching enzyme</fullName>
        <shortName evidence="10">BE</shortName>
    </alternativeName>
</protein>
<gene>
    <name evidence="10 13" type="primary">glgB</name>
    <name evidence="13" type="ORF">ENN98_00755</name>
</gene>
<dbReference type="PIRSF" id="PIRSF000463">
    <property type="entry name" value="GlgB"/>
    <property type="match status" value="1"/>
</dbReference>
<dbReference type="CDD" id="cd02855">
    <property type="entry name" value="E_set_GBE_prok_N"/>
    <property type="match status" value="1"/>
</dbReference>
<dbReference type="Proteomes" id="UP000885986">
    <property type="component" value="Unassembled WGS sequence"/>
</dbReference>
<dbReference type="InterPro" id="IPR004193">
    <property type="entry name" value="Glyco_hydro_13_N"/>
</dbReference>
<dbReference type="GO" id="GO:0005829">
    <property type="term" value="C:cytosol"/>
    <property type="evidence" value="ECO:0007669"/>
    <property type="project" value="TreeGrafter"/>
</dbReference>
<dbReference type="NCBIfam" id="TIGR01515">
    <property type="entry name" value="branching_enzym"/>
    <property type="match status" value="1"/>
</dbReference>
<evidence type="ECO:0000256" key="6">
    <source>
        <dbReference type="ARBA" id="ARBA00022676"/>
    </source>
</evidence>
<evidence type="ECO:0000256" key="5">
    <source>
        <dbReference type="ARBA" id="ARBA00022600"/>
    </source>
</evidence>
<dbReference type="InterPro" id="IPR014756">
    <property type="entry name" value="Ig_E-set"/>
</dbReference>
<evidence type="ECO:0000256" key="7">
    <source>
        <dbReference type="ARBA" id="ARBA00022679"/>
    </source>
</evidence>
<dbReference type="CDD" id="cd11322">
    <property type="entry name" value="AmyAc_Glg_BE"/>
    <property type="match status" value="1"/>
</dbReference>
<dbReference type="SUPFAM" id="SSF51445">
    <property type="entry name" value="(Trans)glycosidases"/>
    <property type="match status" value="1"/>
</dbReference>
<dbReference type="InterPro" id="IPR006047">
    <property type="entry name" value="GH13_cat_dom"/>
</dbReference>
<evidence type="ECO:0000256" key="1">
    <source>
        <dbReference type="ARBA" id="ARBA00000826"/>
    </source>
</evidence>
<dbReference type="GO" id="GO:0004553">
    <property type="term" value="F:hydrolase activity, hydrolyzing O-glycosyl compounds"/>
    <property type="evidence" value="ECO:0007669"/>
    <property type="project" value="InterPro"/>
</dbReference>
<dbReference type="SUPFAM" id="SSF51011">
    <property type="entry name" value="Glycosyl hydrolase domain"/>
    <property type="match status" value="1"/>
</dbReference>
<comment type="pathway">
    <text evidence="3 10">Glycan biosynthesis; glycogen biosynthesis.</text>
</comment>
<evidence type="ECO:0000256" key="3">
    <source>
        <dbReference type="ARBA" id="ARBA00004964"/>
    </source>
</evidence>
<evidence type="ECO:0000313" key="13">
    <source>
        <dbReference type="EMBL" id="HET97239.1"/>
    </source>
</evidence>
<feature type="active site" description="Nucleophile" evidence="10 11">
    <location>
        <position position="417"/>
    </location>
</feature>
<dbReference type="AlphaFoldDB" id="A0A7C2XYA7"/>
<keyword evidence="6 10" id="KW-0328">Glycosyltransferase</keyword>
<dbReference type="UniPathway" id="UPA00164"/>
<evidence type="ECO:0000256" key="10">
    <source>
        <dbReference type="HAMAP-Rule" id="MF_00685"/>
    </source>
</evidence>
<evidence type="ECO:0000256" key="11">
    <source>
        <dbReference type="PIRSR" id="PIRSR000463-1"/>
    </source>
</evidence>
<dbReference type="InterPro" id="IPR013780">
    <property type="entry name" value="Glyco_hydro_b"/>
</dbReference>
<dbReference type="FunFam" id="2.60.40.10:FF:000169">
    <property type="entry name" value="1,4-alpha-glucan branching enzyme GlgB"/>
    <property type="match status" value="1"/>
</dbReference>
<comment type="catalytic activity">
    <reaction evidence="1 10">
        <text>Transfers a segment of a (1-&gt;4)-alpha-D-glucan chain to a primary hydroxy group in a similar glucan chain.</text>
        <dbReference type="EC" id="2.4.1.18"/>
    </reaction>
</comment>
<evidence type="ECO:0000256" key="8">
    <source>
        <dbReference type="ARBA" id="ARBA00023056"/>
    </source>
</evidence>
<dbReference type="GO" id="GO:0043169">
    <property type="term" value="F:cation binding"/>
    <property type="evidence" value="ECO:0007669"/>
    <property type="project" value="InterPro"/>
</dbReference>
<dbReference type="PANTHER" id="PTHR43651:SF3">
    <property type="entry name" value="1,4-ALPHA-GLUCAN-BRANCHING ENZYME"/>
    <property type="match status" value="1"/>
</dbReference>
<dbReference type="InterPro" id="IPR017853">
    <property type="entry name" value="GH"/>
</dbReference>
<feature type="active site" description="Proton donor" evidence="10 11">
    <location>
        <position position="470"/>
    </location>
</feature>
<comment type="caution">
    <text evidence="13">The sequence shown here is derived from an EMBL/GenBank/DDBJ whole genome shotgun (WGS) entry which is preliminary data.</text>
</comment>
<dbReference type="EC" id="2.4.1.18" evidence="10"/>
<dbReference type="SUPFAM" id="SSF81296">
    <property type="entry name" value="E set domains"/>
    <property type="match status" value="2"/>
</dbReference>
<keyword evidence="5 10" id="KW-0321">Glycogen metabolism</keyword>
<dbReference type="Pfam" id="PF02806">
    <property type="entry name" value="Alpha-amylase_C"/>
    <property type="match status" value="1"/>
</dbReference>
<evidence type="ECO:0000256" key="9">
    <source>
        <dbReference type="ARBA" id="ARBA00023277"/>
    </source>
</evidence>
<dbReference type="InterPro" id="IPR006407">
    <property type="entry name" value="GlgB"/>
</dbReference>
<dbReference type="PANTHER" id="PTHR43651">
    <property type="entry name" value="1,4-ALPHA-GLUCAN-BRANCHING ENZYME"/>
    <property type="match status" value="1"/>
</dbReference>
<dbReference type="FunFam" id="3.20.20.80:FF:000003">
    <property type="entry name" value="1,4-alpha-glucan branching enzyme GlgB"/>
    <property type="match status" value="1"/>
</dbReference>
<evidence type="ECO:0000256" key="2">
    <source>
        <dbReference type="ARBA" id="ARBA00002953"/>
    </source>
</evidence>
<keyword evidence="7 10" id="KW-0808">Transferase</keyword>
<comment type="similarity">
    <text evidence="4 10">Belongs to the glycosyl hydrolase 13 family. GlgB subfamily.</text>
</comment>
<dbReference type="InterPro" id="IPR044143">
    <property type="entry name" value="GlgB_N_E_set_prok"/>
</dbReference>
<dbReference type="Pfam" id="PF00128">
    <property type="entry name" value="Alpha-amylase"/>
    <property type="match status" value="1"/>
</dbReference>
<name>A0A7C2XYA7_9BACT</name>
<comment type="function">
    <text evidence="2 10">Catalyzes the formation of the alpha-1,6-glucosidic linkages in glycogen by scission of a 1,4-alpha-linked oligosaccharide from growing alpha-1,4-glucan chains and the subsequent attachment of the oligosaccharide to the alpha-1,6 position.</text>
</comment>
<keyword evidence="9 10" id="KW-0119">Carbohydrate metabolism</keyword>
<dbReference type="SMART" id="SM00642">
    <property type="entry name" value="Aamy"/>
    <property type="match status" value="1"/>
</dbReference>
<organism evidence="13">
    <name type="scientific">Desulfurivibrio alkaliphilus</name>
    <dbReference type="NCBI Taxonomy" id="427923"/>
    <lineage>
        <taxon>Bacteria</taxon>
        <taxon>Pseudomonadati</taxon>
        <taxon>Thermodesulfobacteriota</taxon>
        <taxon>Desulfobulbia</taxon>
        <taxon>Desulfobulbales</taxon>
        <taxon>Desulfobulbaceae</taxon>
        <taxon>Desulfurivibrio</taxon>
    </lineage>
</organism>
<sequence length="739" mass="85824">MTGSLLQDIDRVINSDHHDPFLVLGFHLLESSDPAEPAGAVIRCHQPTAVAVYLLSGEGEQERRELLKIREEGLFELVLPGCRHFFPYRFEARYHDGSEHRFHDPYRFWPQLSEYDRYLFNNGTHYRLYEKLGAHPVTVDGVAGTIFRVWAPNARRVSVIGNFNYWDGRVHQMRVLGGSGIWELFLPGVGPGEPYKFELRSQDGTILEKVDPFQFFSEVRPKTASVVHDIGQLQWNDQEWMAARRRQSTYQQPLSIYEMHLGSWRRDSADPSRFLSYREIADALIPYLLEMGFTHVEFMPVMEHPLDESWGYQVIGFYSVTSRFGTPDDFAYLVDRCHRHGIGVILDWVPSHFPTDGHGLARFDGTALYEHEDPRKGTHQEWGTLVFNYGRKEVANFLLANALFWFDRFHIDGLRVDAVASMLYLDYARKEGEWVPNEYGGRENIEAIEFLKHLNTIVYDQHPDIMMIAEESTSFFGVSKPAAAGGLGFGYKWNMGWMNDTLEYFSTDPLFRKYHHSSLTFSLLYAFSENFILPFSHDEVVHGKRSLLQKMPGDQWQRFANLRLLLLFFWTHPGKKLLFMGSEFGQISEWYCKVSLDWHLLEQEKKHYQLQQFVRALNLFYRQHPALWQNDFDHAGFQWLDFNDVDHSIISFARFAENRDDFVVCLFNFTPQVHHNYRLGVPQPGRYREVFSSDTVEAGGSGIINPEAREAIAEPFGQAPCHIRISVPPLGGVIFKREE</sequence>
<dbReference type="GO" id="GO:0003844">
    <property type="term" value="F:1,4-alpha-glucan branching enzyme activity"/>
    <property type="evidence" value="ECO:0007669"/>
    <property type="project" value="UniProtKB-UniRule"/>
</dbReference>
<dbReference type="Pfam" id="PF22019">
    <property type="entry name" value="GlgB_N"/>
    <property type="match status" value="1"/>
</dbReference>
<feature type="domain" description="Glycosyl hydrolase family 13 catalytic" evidence="12">
    <location>
        <begin position="258"/>
        <end position="621"/>
    </location>
</feature>
<dbReference type="InterPro" id="IPR037439">
    <property type="entry name" value="Branching_enzy"/>
</dbReference>
<proteinExistence type="inferred from homology"/>
<dbReference type="FunFam" id="2.60.40.1180:FF:000002">
    <property type="entry name" value="1,4-alpha-glucan branching enzyme GlgB"/>
    <property type="match status" value="1"/>
</dbReference>
<accession>A0A7C2XYA7</accession>